<comment type="similarity">
    <text evidence="1">Belongs to the MsrA Met sulfoxide reductase family.</text>
</comment>
<dbReference type="FunFam" id="3.30.1060.10:FF:000002">
    <property type="entry name" value="Peptide methionine sulfoxide reductase"/>
    <property type="match status" value="1"/>
</dbReference>
<dbReference type="PANTHER" id="PTHR42799">
    <property type="entry name" value="MITOCHONDRIAL PEPTIDE METHIONINE SULFOXIDE REDUCTASE"/>
    <property type="match status" value="1"/>
</dbReference>
<dbReference type="PANTHER" id="PTHR42799:SF2">
    <property type="entry name" value="MITOCHONDRIAL PEPTIDE METHIONINE SULFOXIDE REDUCTASE"/>
    <property type="match status" value="1"/>
</dbReference>
<dbReference type="HAMAP" id="MF_01401">
    <property type="entry name" value="MsrA"/>
    <property type="match status" value="1"/>
</dbReference>
<dbReference type="OrthoDB" id="77405at2759"/>
<evidence type="ECO:0000313" key="9">
    <source>
        <dbReference type="EMBL" id="ETV98492.1"/>
    </source>
</evidence>
<organism evidence="9">
    <name type="scientific">Aphanomyces invadans</name>
    <dbReference type="NCBI Taxonomy" id="157072"/>
    <lineage>
        <taxon>Eukaryota</taxon>
        <taxon>Sar</taxon>
        <taxon>Stramenopiles</taxon>
        <taxon>Oomycota</taxon>
        <taxon>Saprolegniomycetes</taxon>
        <taxon>Saprolegniales</taxon>
        <taxon>Verrucalvaceae</taxon>
        <taxon>Aphanomyces</taxon>
    </lineage>
</organism>
<dbReference type="EC" id="1.8.4.11" evidence="2"/>
<sequence length="175" mass="19742">MTKSVPVSLEPHEQLATFAAGCFWSVELNFQRLEGVVETHVGYINGTTVNPTYKEVCKGDTNHAEAVQIKFDTNTITYKELLDKFFSIHDPTTLNRQKNDVGTQYRSGIFYHNDEQKEEAEAAKAARAEEIKAEIVTEIVPAQTFYHAEEYHQKYLEKGGQCAAKGATDQIRCYG</sequence>
<dbReference type="SUPFAM" id="SSF55068">
    <property type="entry name" value="Peptide methionine sulfoxide reductase"/>
    <property type="match status" value="1"/>
</dbReference>
<dbReference type="Gene3D" id="3.30.1060.10">
    <property type="entry name" value="Peptide methionine sulphoxide reductase MsrA"/>
    <property type="match status" value="1"/>
</dbReference>
<dbReference type="GO" id="GO:0008113">
    <property type="term" value="F:peptide-methionine (S)-S-oxide reductase activity"/>
    <property type="evidence" value="ECO:0007669"/>
    <property type="project" value="UniProtKB-EC"/>
</dbReference>
<evidence type="ECO:0000256" key="5">
    <source>
        <dbReference type="ARBA" id="ARBA00030643"/>
    </source>
</evidence>
<dbReference type="GO" id="GO:0005737">
    <property type="term" value="C:cytoplasm"/>
    <property type="evidence" value="ECO:0007669"/>
    <property type="project" value="TreeGrafter"/>
</dbReference>
<dbReference type="InterPro" id="IPR050162">
    <property type="entry name" value="MsrA_MetSO_reductase"/>
</dbReference>
<dbReference type="RefSeq" id="XP_008872689.1">
    <property type="nucleotide sequence ID" value="XM_008874467.1"/>
</dbReference>
<dbReference type="VEuPathDB" id="FungiDB:H310_08630"/>
<dbReference type="InterPro" id="IPR036509">
    <property type="entry name" value="Met_Sox_Rdtase_MsrA_sf"/>
</dbReference>
<evidence type="ECO:0000256" key="2">
    <source>
        <dbReference type="ARBA" id="ARBA00012502"/>
    </source>
</evidence>
<dbReference type="NCBIfam" id="TIGR00401">
    <property type="entry name" value="msrA"/>
    <property type="match status" value="1"/>
</dbReference>
<dbReference type="eggNOG" id="KOG1635">
    <property type="taxonomic scope" value="Eukaryota"/>
</dbReference>
<dbReference type="GO" id="GO:0034599">
    <property type="term" value="P:cellular response to oxidative stress"/>
    <property type="evidence" value="ECO:0007669"/>
    <property type="project" value="TreeGrafter"/>
</dbReference>
<comment type="catalytic activity">
    <reaction evidence="7">
        <text>[thioredoxin]-disulfide + L-methionine + H2O = L-methionine (S)-S-oxide + [thioredoxin]-dithiol</text>
        <dbReference type="Rhea" id="RHEA:19993"/>
        <dbReference type="Rhea" id="RHEA-COMP:10698"/>
        <dbReference type="Rhea" id="RHEA-COMP:10700"/>
        <dbReference type="ChEBI" id="CHEBI:15377"/>
        <dbReference type="ChEBI" id="CHEBI:29950"/>
        <dbReference type="ChEBI" id="CHEBI:50058"/>
        <dbReference type="ChEBI" id="CHEBI:57844"/>
        <dbReference type="ChEBI" id="CHEBI:58772"/>
        <dbReference type="EC" id="1.8.4.11"/>
    </reaction>
</comment>
<accession>A0A024TYT4</accession>
<dbReference type="GeneID" id="20085680"/>
<evidence type="ECO:0000256" key="1">
    <source>
        <dbReference type="ARBA" id="ARBA00005591"/>
    </source>
</evidence>
<keyword evidence="3" id="KW-0560">Oxidoreductase</keyword>
<dbReference type="InterPro" id="IPR002569">
    <property type="entry name" value="Met_Sox_Rdtase_MsrA_dom"/>
</dbReference>
<gene>
    <name evidence="9" type="ORF">H310_08630</name>
</gene>
<evidence type="ECO:0000256" key="6">
    <source>
        <dbReference type="ARBA" id="ARBA00047806"/>
    </source>
</evidence>
<dbReference type="Pfam" id="PF01625">
    <property type="entry name" value="PMSR"/>
    <property type="match status" value="1"/>
</dbReference>
<dbReference type="EMBL" id="KI913969">
    <property type="protein sequence ID" value="ETV98492.1"/>
    <property type="molecule type" value="Genomic_DNA"/>
</dbReference>
<protein>
    <recommendedName>
        <fullName evidence="2">peptide-methionine (S)-S-oxide reductase</fullName>
        <ecNumber evidence="2">1.8.4.11</ecNumber>
    </recommendedName>
    <alternativeName>
        <fullName evidence="5">Peptide-methionine (S)-S-oxide reductase</fullName>
    </alternativeName>
    <alternativeName>
        <fullName evidence="4">Protein-methionine-S-oxide reductase</fullName>
    </alternativeName>
</protein>
<proteinExistence type="inferred from homology"/>
<evidence type="ECO:0000256" key="3">
    <source>
        <dbReference type="ARBA" id="ARBA00023002"/>
    </source>
</evidence>
<dbReference type="STRING" id="157072.A0A024TYT4"/>
<evidence type="ECO:0000259" key="8">
    <source>
        <dbReference type="Pfam" id="PF01625"/>
    </source>
</evidence>
<feature type="domain" description="Peptide methionine sulphoxide reductase MsrA" evidence="8">
    <location>
        <begin position="16"/>
        <end position="159"/>
    </location>
</feature>
<reference evidence="9" key="1">
    <citation type="submission" date="2013-12" db="EMBL/GenBank/DDBJ databases">
        <title>The Genome Sequence of Aphanomyces invadans NJM9701.</title>
        <authorList>
            <consortium name="The Broad Institute Genomics Platform"/>
            <person name="Russ C."/>
            <person name="Tyler B."/>
            <person name="van West P."/>
            <person name="Dieguez-Uribeondo J."/>
            <person name="Young S.K."/>
            <person name="Zeng Q."/>
            <person name="Gargeya S."/>
            <person name="Fitzgerald M."/>
            <person name="Abouelleil A."/>
            <person name="Alvarado L."/>
            <person name="Chapman S.B."/>
            <person name="Gainer-Dewar J."/>
            <person name="Goldberg J."/>
            <person name="Griggs A."/>
            <person name="Gujja S."/>
            <person name="Hansen M."/>
            <person name="Howarth C."/>
            <person name="Imamovic A."/>
            <person name="Ireland A."/>
            <person name="Larimer J."/>
            <person name="McCowan C."/>
            <person name="Murphy C."/>
            <person name="Pearson M."/>
            <person name="Poon T.W."/>
            <person name="Priest M."/>
            <person name="Roberts A."/>
            <person name="Saif S."/>
            <person name="Shea T."/>
            <person name="Sykes S."/>
            <person name="Wortman J."/>
            <person name="Nusbaum C."/>
            <person name="Birren B."/>
        </authorList>
    </citation>
    <scope>NUCLEOTIDE SEQUENCE [LARGE SCALE GENOMIC DNA]</scope>
    <source>
        <strain evidence="9">NJM9701</strain>
    </source>
</reference>
<evidence type="ECO:0000256" key="4">
    <source>
        <dbReference type="ARBA" id="ARBA00030273"/>
    </source>
</evidence>
<comment type="catalytic activity">
    <reaction evidence="6">
        <text>L-methionyl-[protein] + [thioredoxin]-disulfide + H2O = L-methionyl-(S)-S-oxide-[protein] + [thioredoxin]-dithiol</text>
        <dbReference type="Rhea" id="RHEA:14217"/>
        <dbReference type="Rhea" id="RHEA-COMP:10698"/>
        <dbReference type="Rhea" id="RHEA-COMP:10700"/>
        <dbReference type="Rhea" id="RHEA-COMP:12313"/>
        <dbReference type="Rhea" id="RHEA-COMP:12315"/>
        <dbReference type="ChEBI" id="CHEBI:15377"/>
        <dbReference type="ChEBI" id="CHEBI:16044"/>
        <dbReference type="ChEBI" id="CHEBI:29950"/>
        <dbReference type="ChEBI" id="CHEBI:44120"/>
        <dbReference type="ChEBI" id="CHEBI:50058"/>
        <dbReference type="EC" id="1.8.4.11"/>
    </reaction>
</comment>
<dbReference type="AlphaFoldDB" id="A0A024TYT4"/>
<evidence type="ECO:0000256" key="7">
    <source>
        <dbReference type="ARBA" id="ARBA00048782"/>
    </source>
</evidence>
<name>A0A024TYT4_9STRA</name>